<dbReference type="InterPro" id="IPR050083">
    <property type="entry name" value="HtpX_protease"/>
</dbReference>
<keyword evidence="8 13" id="KW-1133">Transmembrane helix</keyword>
<accession>A0ABV8UWU9</accession>
<dbReference type="PROSITE" id="PS50297">
    <property type="entry name" value="ANK_REP_REGION"/>
    <property type="match status" value="2"/>
</dbReference>
<dbReference type="RefSeq" id="WP_378141936.1">
    <property type="nucleotide sequence ID" value="NZ_JBHSEF010000023.1"/>
</dbReference>
<keyword evidence="3 12" id="KW-0645">Protease</keyword>
<keyword evidence="11" id="KW-0040">ANK repeat</keyword>
<keyword evidence="4 13" id="KW-0812">Transmembrane</keyword>
<evidence type="ECO:0000256" key="8">
    <source>
        <dbReference type="ARBA" id="ARBA00022989"/>
    </source>
</evidence>
<evidence type="ECO:0000313" key="15">
    <source>
        <dbReference type="EMBL" id="MFC4355455.1"/>
    </source>
</evidence>
<comment type="similarity">
    <text evidence="12">Belongs to the peptidase M48 family.</text>
</comment>
<dbReference type="PRINTS" id="PR01415">
    <property type="entry name" value="ANKYRIN"/>
</dbReference>
<feature type="domain" description="Peptidase M48" evidence="14">
    <location>
        <begin position="67"/>
        <end position="153"/>
    </location>
</feature>
<dbReference type="InterPro" id="IPR002110">
    <property type="entry name" value="Ankyrin_rpt"/>
</dbReference>
<dbReference type="CDD" id="cd07325">
    <property type="entry name" value="M48_Ste24p_like"/>
    <property type="match status" value="1"/>
</dbReference>
<evidence type="ECO:0000256" key="6">
    <source>
        <dbReference type="ARBA" id="ARBA00022801"/>
    </source>
</evidence>
<dbReference type="InterPro" id="IPR001915">
    <property type="entry name" value="Peptidase_M48"/>
</dbReference>
<dbReference type="PANTHER" id="PTHR43221:SF1">
    <property type="entry name" value="PROTEASE HTPX"/>
    <property type="match status" value="1"/>
</dbReference>
<feature type="repeat" description="ANK" evidence="11">
    <location>
        <begin position="347"/>
        <end position="379"/>
    </location>
</feature>
<comment type="cofactor">
    <cofactor evidence="12">
        <name>Zn(2+)</name>
        <dbReference type="ChEBI" id="CHEBI:29105"/>
    </cofactor>
    <text evidence="12">Binds 1 zinc ion per subunit.</text>
</comment>
<protein>
    <submittedName>
        <fullName evidence="15">M48 family metallopeptidase</fullName>
    </submittedName>
</protein>
<keyword evidence="5" id="KW-0479">Metal-binding</keyword>
<keyword evidence="10 13" id="KW-0472">Membrane</keyword>
<evidence type="ECO:0000256" key="4">
    <source>
        <dbReference type="ARBA" id="ARBA00022692"/>
    </source>
</evidence>
<feature type="transmembrane region" description="Helical" evidence="13">
    <location>
        <begin position="36"/>
        <end position="57"/>
    </location>
</feature>
<evidence type="ECO:0000313" key="16">
    <source>
        <dbReference type="Proteomes" id="UP001595733"/>
    </source>
</evidence>
<comment type="subcellular location">
    <subcellularLocation>
        <location evidence="1">Cell membrane</location>
        <topology evidence="1">Multi-pass membrane protein</topology>
    </subcellularLocation>
</comment>
<comment type="caution">
    <text evidence="15">The sequence shown here is derived from an EMBL/GenBank/DDBJ whole genome shotgun (WGS) entry which is preliminary data.</text>
</comment>
<evidence type="ECO:0000256" key="1">
    <source>
        <dbReference type="ARBA" id="ARBA00004651"/>
    </source>
</evidence>
<evidence type="ECO:0000256" key="12">
    <source>
        <dbReference type="RuleBase" id="RU003983"/>
    </source>
</evidence>
<keyword evidence="9 12" id="KW-0482">Metalloprotease</keyword>
<keyword evidence="16" id="KW-1185">Reference proteome</keyword>
<evidence type="ECO:0000256" key="3">
    <source>
        <dbReference type="ARBA" id="ARBA00022670"/>
    </source>
</evidence>
<keyword evidence="2" id="KW-1003">Cell membrane</keyword>
<dbReference type="EMBL" id="JBHSEF010000023">
    <property type="protein sequence ID" value="MFC4355455.1"/>
    <property type="molecule type" value="Genomic_DNA"/>
</dbReference>
<proteinExistence type="inferred from homology"/>
<name>A0ABV8UWU9_9BACL</name>
<dbReference type="Gene3D" id="1.25.40.20">
    <property type="entry name" value="Ankyrin repeat-containing domain"/>
    <property type="match status" value="1"/>
</dbReference>
<evidence type="ECO:0000256" key="13">
    <source>
        <dbReference type="SAM" id="Phobius"/>
    </source>
</evidence>
<dbReference type="InterPro" id="IPR036770">
    <property type="entry name" value="Ankyrin_rpt-contain_sf"/>
</dbReference>
<feature type="transmembrane region" description="Helical" evidence="13">
    <location>
        <begin position="12"/>
        <end position="30"/>
    </location>
</feature>
<gene>
    <name evidence="15" type="ORF">ACFO0S_10375</name>
</gene>
<dbReference type="Pfam" id="PF01435">
    <property type="entry name" value="Peptidase_M48"/>
    <property type="match status" value="2"/>
</dbReference>
<evidence type="ECO:0000256" key="2">
    <source>
        <dbReference type="ARBA" id="ARBA00022475"/>
    </source>
</evidence>
<dbReference type="SMART" id="SM00248">
    <property type="entry name" value="ANK"/>
    <property type="match status" value="3"/>
</dbReference>
<organism evidence="15 16">
    <name type="scientific">Chryseomicrobium palamuruense</name>
    <dbReference type="NCBI Taxonomy" id="682973"/>
    <lineage>
        <taxon>Bacteria</taxon>
        <taxon>Bacillati</taxon>
        <taxon>Bacillota</taxon>
        <taxon>Bacilli</taxon>
        <taxon>Bacillales</taxon>
        <taxon>Caryophanaceae</taxon>
        <taxon>Chryseomicrobium</taxon>
    </lineage>
</organism>
<evidence type="ECO:0000256" key="9">
    <source>
        <dbReference type="ARBA" id="ARBA00023049"/>
    </source>
</evidence>
<keyword evidence="7 12" id="KW-0862">Zinc</keyword>
<dbReference type="Gene3D" id="3.30.2010.10">
    <property type="entry name" value="Metalloproteases ('zincins'), catalytic domain"/>
    <property type="match status" value="1"/>
</dbReference>
<dbReference type="PROSITE" id="PS50088">
    <property type="entry name" value="ANK_REPEAT"/>
    <property type="match status" value="2"/>
</dbReference>
<reference evidence="16" key="1">
    <citation type="journal article" date="2019" name="Int. J. Syst. Evol. Microbiol.">
        <title>The Global Catalogue of Microorganisms (GCM) 10K type strain sequencing project: providing services to taxonomists for standard genome sequencing and annotation.</title>
        <authorList>
            <consortium name="The Broad Institute Genomics Platform"/>
            <consortium name="The Broad Institute Genome Sequencing Center for Infectious Disease"/>
            <person name="Wu L."/>
            <person name="Ma J."/>
        </authorList>
    </citation>
    <scope>NUCLEOTIDE SEQUENCE [LARGE SCALE GENOMIC DNA]</scope>
    <source>
        <strain evidence="16">CCUG 50353</strain>
    </source>
</reference>
<keyword evidence="6 12" id="KW-0378">Hydrolase</keyword>
<sequence length="435" mass="47437">MQSSHIRSSREVVYFIISLLISISIYIVAAVSIVGIGIALIVFAIVFYLQLIMLGSIRGNGVRIHQQQFPDVYARVDVLAKEMGLKKVPDVFVIQSEGALNAFATRFLGRDMVVLYSEVFELAREQGQEELDFILAHELAHVKRRHVWKNLLILPAAFVPFLSQAYSRSCEYTCDRHAAYVIQNPQAARRALTLLGIGKGTFREVNENAYMQQIETESNAAVWLSEILSTHPLLPKRVQAISVFANTAQKVYQPRLGKVLGGAALLAVGIMAVYFTAIALFAGGSFLYGNLFTSAFTSEWEETLGDESTAFGIEGETPLMTAAYYGNTESVEAELAAGADLLATDADGSDALMYAVYGGNADIVRFLLDQGADPNTADNYTTVLTTAVTYGDRASAEVLLEYGADPSLAGPEEPSAFDVTETNSIEELLEAIESY</sequence>
<feature type="transmembrane region" description="Helical" evidence="13">
    <location>
        <begin position="259"/>
        <end position="288"/>
    </location>
</feature>
<evidence type="ECO:0000256" key="11">
    <source>
        <dbReference type="PROSITE-ProRule" id="PRU00023"/>
    </source>
</evidence>
<dbReference type="Pfam" id="PF12796">
    <property type="entry name" value="Ank_2"/>
    <property type="match status" value="1"/>
</dbReference>
<feature type="repeat" description="ANK" evidence="11">
    <location>
        <begin position="314"/>
        <end position="346"/>
    </location>
</feature>
<dbReference type="PANTHER" id="PTHR43221">
    <property type="entry name" value="PROTEASE HTPX"/>
    <property type="match status" value="1"/>
</dbReference>
<evidence type="ECO:0000256" key="5">
    <source>
        <dbReference type="ARBA" id="ARBA00022723"/>
    </source>
</evidence>
<dbReference type="Proteomes" id="UP001595733">
    <property type="component" value="Unassembled WGS sequence"/>
</dbReference>
<evidence type="ECO:0000256" key="7">
    <source>
        <dbReference type="ARBA" id="ARBA00022833"/>
    </source>
</evidence>
<evidence type="ECO:0000259" key="14">
    <source>
        <dbReference type="Pfam" id="PF01435"/>
    </source>
</evidence>
<feature type="domain" description="Peptidase M48" evidence="14">
    <location>
        <begin position="156"/>
        <end position="242"/>
    </location>
</feature>
<evidence type="ECO:0000256" key="10">
    <source>
        <dbReference type="ARBA" id="ARBA00023136"/>
    </source>
</evidence>
<dbReference type="SUPFAM" id="SSF48403">
    <property type="entry name" value="Ankyrin repeat"/>
    <property type="match status" value="1"/>
</dbReference>